<name>A0AB35M0Q3_9GAMM</name>
<reference evidence="2" key="2">
    <citation type="journal article" date="2022" name="Sci. Total Environ.">
        <title>Prevalence, transmission, and molecular epidemiology of tet(X)-positive bacteria among humans, animals, and environmental niches in China: An epidemiological, and genomic-based study.</title>
        <authorList>
            <person name="Dong N."/>
            <person name="Zeng Y."/>
            <person name="Cai C."/>
            <person name="Sun C."/>
            <person name="Lu J."/>
            <person name="Liu C."/>
            <person name="Zhou H."/>
            <person name="Sun Q."/>
            <person name="Shu L."/>
            <person name="Wang H."/>
            <person name="Wang Y."/>
            <person name="Wang S."/>
            <person name="Wu C."/>
            <person name="Chan E.W."/>
            <person name="Chen G."/>
            <person name="Shen Z."/>
            <person name="Chen S."/>
            <person name="Zhang R."/>
        </authorList>
    </citation>
    <scope>NUCLEOTIDE SEQUENCE</scope>
    <source>
        <strain evidence="2">DF49-4</strain>
    </source>
</reference>
<sequence length="314" mass="36951">MARPIQTLTDWLANDTEQKIEYLKSLNYFRISSTEDGRVYILESNSAYYPPNQPNYQPSTNPVTATNFCVQDFHPNNNYLQNNAIPFPQIAPPNQPPIAQPFNVTPPFQEFFDKNYSVVINSNRLDEIKRKFSIHKHHKKNKNKNFKKIAFNLHKETETKFLKFMNEQKFNEKNDALLALLNNVKKGSKLNKDFLIETANIYKERLININNDLEVALKNTKNTAIELHKENEKLRYKNEDLNFLKEAFSEFLLKTYNNNLDNSQRFTQEEVESLIKKIIIQKRSEHQQKTAQNQDNQSKDIIELSDNIHLINKN</sequence>
<proteinExistence type="predicted"/>
<protein>
    <submittedName>
        <fullName evidence="2">Uncharacterized protein</fullName>
    </submittedName>
</protein>
<reference evidence="2" key="1">
    <citation type="submission" date="2020-06" db="EMBL/GenBank/DDBJ databases">
        <authorList>
            <person name="Dong N."/>
        </authorList>
    </citation>
    <scope>NUCLEOTIDE SEQUENCE</scope>
    <source>
        <strain evidence="2">DF49-4</strain>
    </source>
</reference>
<accession>A0AB35M0Q3</accession>
<keyword evidence="1" id="KW-0175">Coiled coil</keyword>
<feature type="coiled-coil region" evidence="1">
    <location>
        <begin position="203"/>
        <end position="237"/>
    </location>
</feature>
<evidence type="ECO:0000256" key="1">
    <source>
        <dbReference type="SAM" id="Coils"/>
    </source>
</evidence>
<organism evidence="2 3">
    <name type="scientific">Acinetobacter towneri</name>
    <dbReference type="NCBI Taxonomy" id="202956"/>
    <lineage>
        <taxon>Bacteria</taxon>
        <taxon>Pseudomonadati</taxon>
        <taxon>Pseudomonadota</taxon>
        <taxon>Gammaproteobacteria</taxon>
        <taxon>Moraxellales</taxon>
        <taxon>Moraxellaceae</taxon>
        <taxon>Acinetobacter</taxon>
    </lineage>
</organism>
<dbReference type="RefSeq" id="WP_286381265.1">
    <property type="nucleotide sequence ID" value="NZ_JACANG010000015.1"/>
</dbReference>
<gene>
    <name evidence="2" type="ORF">HX110_09000</name>
</gene>
<dbReference type="EMBL" id="JACANG010000015">
    <property type="protein sequence ID" value="MDM1719273.1"/>
    <property type="molecule type" value="Genomic_DNA"/>
</dbReference>
<comment type="caution">
    <text evidence="2">The sequence shown here is derived from an EMBL/GenBank/DDBJ whole genome shotgun (WGS) entry which is preliminary data.</text>
</comment>
<evidence type="ECO:0000313" key="3">
    <source>
        <dbReference type="Proteomes" id="UP001174419"/>
    </source>
</evidence>
<dbReference type="Proteomes" id="UP001174419">
    <property type="component" value="Unassembled WGS sequence"/>
</dbReference>
<dbReference type="AlphaFoldDB" id="A0AB35M0Q3"/>
<evidence type="ECO:0000313" key="2">
    <source>
        <dbReference type="EMBL" id="MDM1719273.1"/>
    </source>
</evidence>